<accession>A0A161TQ07</accession>
<dbReference type="GeneID" id="28897261"/>
<organism evidence="2 3">
    <name type="scientific">Xylona heveae (strain CBS 132557 / TC161)</name>
    <dbReference type="NCBI Taxonomy" id="1328760"/>
    <lineage>
        <taxon>Eukaryota</taxon>
        <taxon>Fungi</taxon>
        <taxon>Dikarya</taxon>
        <taxon>Ascomycota</taxon>
        <taxon>Pezizomycotina</taxon>
        <taxon>Xylonomycetes</taxon>
        <taxon>Xylonales</taxon>
        <taxon>Xylonaceae</taxon>
        <taxon>Xylona</taxon>
    </lineage>
</organism>
<dbReference type="AlphaFoldDB" id="A0A161TQ07"/>
<dbReference type="InterPro" id="IPR015867">
    <property type="entry name" value="N-reg_PII/ATP_PRibTrfase_C"/>
</dbReference>
<dbReference type="OrthoDB" id="15981at2759"/>
<gene>
    <name evidence="2" type="ORF">L228DRAFT_245289</name>
</gene>
<keyword evidence="3" id="KW-1185">Reference proteome</keyword>
<dbReference type="OMA" id="YDHCAWQ"/>
<evidence type="ECO:0000256" key="1">
    <source>
        <dbReference type="ARBA" id="ARBA00020998"/>
    </source>
</evidence>
<dbReference type="EMBL" id="KV407456">
    <property type="protein sequence ID" value="KZF24366.1"/>
    <property type="molecule type" value="Genomic_DNA"/>
</dbReference>
<protein>
    <recommendedName>
        <fullName evidence="1">ATP phosphoribosyltransferase</fullName>
    </recommendedName>
</protein>
<name>A0A161TQ07_XYLHT</name>
<reference evidence="2 3" key="1">
    <citation type="journal article" date="2016" name="Fungal Biol.">
        <title>The genome of Xylona heveae provides a window into fungal endophytism.</title>
        <authorList>
            <person name="Gazis R."/>
            <person name="Kuo A."/>
            <person name="Riley R."/>
            <person name="LaButti K."/>
            <person name="Lipzen A."/>
            <person name="Lin J."/>
            <person name="Amirebrahimi M."/>
            <person name="Hesse C.N."/>
            <person name="Spatafora J.W."/>
            <person name="Henrissat B."/>
            <person name="Hainaut M."/>
            <person name="Grigoriev I.V."/>
            <person name="Hibbett D.S."/>
        </authorList>
    </citation>
    <scope>NUCLEOTIDE SEQUENCE [LARGE SCALE GENOMIC DNA]</scope>
    <source>
        <strain evidence="2 3">TC161</strain>
    </source>
</reference>
<sequence length="128" mass="13414">MSAPSAAKLASSATAAAAAVAKYKLVFTVPHTSLAACKAAIFSAGAGRYPGPGNYTQVCFEIPGIGQFMPGDTANPNIGARGVLEKVEEMRVETLCVGTDVVRQAVDALKSAHPYEEVAYEVYKLEDF</sequence>
<dbReference type="SUPFAM" id="SSF102705">
    <property type="entry name" value="NIF3 (NGG1p interacting factor 3)-like"/>
    <property type="match status" value="1"/>
</dbReference>
<dbReference type="InterPro" id="IPR036069">
    <property type="entry name" value="DUF34/NIF3_sf"/>
</dbReference>
<dbReference type="PANTHER" id="PTHR41774:SF1">
    <property type="entry name" value="NGG1P INTERACTING FACTOR NIF3"/>
    <property type="match status" value="1"/>
</dbReference>
<evidence type="ECO:0000313" key="3">
    <source>
        <dbReference type="Proteomes" id="UP000076632"/>
    </source>
</evidence>
<dbReference type="InParanoid" id="A0A161TQ07"/>
<dbReference type="Gene3D" id="3.30.70.120">
    <property type="match status" value="1"/>
</dbReference>
<dbReference type="Proteomes" id="UP000076632">
    <property type="component" value="Unassembled WGS sequence"/>
</dbReference>
<dbReference type="STRING" id="1328760.A0A161TQ07"/>
<proteinExistence type="predicted"/>
<dbReference type="RefSeq" id="XP_018189921.1">
    <property type="nucleotide sequence ID" value="XM_018332124.1"/>
</dbReference>
<dbReference type="PANTHER" id="PTHR41774">
    <property type="match status" value="1"/>
</dbReference>
<evidence type="ECO:0000313" key="2">
    <source>
        <dbReference type="EMBL" id="KZF24366.1"/>
    </source>
</evidence>